<protein>
    <submittedName>
        <fullName evidence="2">Uncharacterized protein</fullName>
    </submittedName>
</protein>
<dbReference type="Proteomes" id="UP001162972">
    <property type="component" value="Chromosome 15Z"/>
</dbReference>
<organism evidence="2 3">
    <name type="scientific">Salix udensis</name>
    <dbReference type="NCBI Taxonomy" id="889485"/>
    <lineage>
        <taxon>Eukaryota</taxon>
        <taxon>Viridiplantae</taxon>
        <taxon>Streptophyta</taxon>
        <taxon>Embryophyta</taxon>
        <taxon>Tracheophyta</taxon>
        <taxon>Spermatophyta</taxon>
        <taxon>Magnoliopsida</taxon>
        <taxon>eudicotyledons</taxon>
        <taxon>Gunneridae</taxon>
        <taxon>Pentapetalae</taxon>
        <taxon>rosids</taxon>
        <taxon>fabids</taxon>
        <taxon>Malpighiales</taxon>
        <taxon>Salicaceae</taxon>
        <taxon>Saliceae</taxon>
        <taxon>Salix</taxon>
    </lineage>
</organism>
<evidence type="ECO:0000313" key="2">
    <source>
        <dbReference type="EMBL" id="KAJ6410465.1"/>
    </source>
</evidence>
<evidence type="ECO:0000256" key="1">
    <source>
        <dbReference type="SAM" id="SignalP"/>
    </source>
</evidence>
<keyword evidence="3" id="KW-1185">Reference proteome</keyword>
<gene>
    <name evidence="2" type="ORF">OIU84_007250</name>
</gene>
<accession>A0AAD6JSN9</accession>
<comment type="caution">
    <text evidence="2">The sequence shown here is derived from an EMBL/GenBank/DDBJ whole genome shotgun (WGS) entry which is preliminary data.</text>
</comment>
<dbReference type="AlphaFoldDB" id="A0AAD6JSN9"/>
<reference evidence="2 3" key="1">
    <citation type="journal article" date="2023" name="Int. J. Mol. Sci.">
        <title>De Novo Assembly and Annotation of 11 Diverse Shrub Willow (Salix) Genomes Reveals Novel Gene Organization in Sex-Linked Regions.</title>
        <authorList>
            <person name="Hyden B."/>
            <person name="Feng K."/>
            <person name="Yates T.B."/>
            <person name="Jawdy S."/>
            <person name="Cereghino C."/>
            <person name="Smart L.B."/>
            <person name="Muchero W."/>
        </authorList>
    </citation>
    <scope>NUCLEOTIDE SEQUENCE [LARGE SCALE GENOMIC DNA]</scope>
    <source>
        <tissue evidence="2">Shoot tip</tissue>
    </source>
</reference>
<proteinExistence type="predicted"/>
<feature type="chain" id="PRO_5041928136" evidence="1">
    <location>
        <begin position="17"/>
        <end position="80"/>
    </location>
</feature>
<keyword evidence="1" id="KW-0732">Signal</keyword>
<feature type="signal peptide" evidence="1">
    <location>
        <begin position="1"/>
        <end position="16"/>
    </location>
</feature>
<evidence type="ECO:0000313" key="3">
    <source>
        <dbReference type="Proteomes" id="UP001162972"/>
    </source>
</evidence>
<sequence>MLIELLVVQTIVLCLTNNSSDKYEDSTKEDFDIDPMCTNCPNLAPKGYEGHEEGLWLHCVQYSGPGWVYECPYPDWAVLT</sequence>
<name>A0AAD6JSN9_9ROSI</name>
<dbReference type="EMBL" id="JAPFFJ010000014">
    <property type="protein sequence ID" value="KAJ6410465.1"/>
    <property type="molecule type" value="Genomic_DNA"/>
</dbReference>